<keyword evidence="8 9" id="KW-0119">Carbohydrate metabolism</keyword>
<dbReference type="PANTHER" id="PTHR43661:SF1">
    <property type="entry name" value="PHOSPHOGLUCONATE DEHYDRATASE"/>
    <property type="match status" value="1"/>
</dbReference>
<evidence type="ECO:0000256" key="4">
    <source>
        <dbReference type="ARBA" id="ARBA00023004"/>
    </source>
</evidence>
<feature type="binding site" evidence="9">
    <location>
        <position position="228"/>
    </location>
    <ligand>
        <name>[4Fe-4S] cluster</name>
        <dbReference type="ChEBI" id="CHEBI:49883"/>
    </ligand>
</feature>
<dbReference type="InterPro" id="IPR004786">
    <property type="entry name" value="6-phosphgluc_deHydtase"/>
</dbReference>
<feature type="domain" description="Dihydroxy-acid/6-phosphogluconate dehydratase N-terminal" evidence="11">
    <location>
        <begin position="74"/>
        <end position="385"/>
    </location>
</feature>
<reference evidence="13 14" key="1">
    <citation type="journal article" date="2017" name="Sci. Rep.">
        <title>Revealing the Saline Adaptation Strategies of the Halophilic Bacterium Halomonas beimenensis through High-throughput Omics and Transposon Mutagenesis Approaches.</title>
        <authorList>
            <person name="Chen Y.H."/>
            <person name="Lin S.S."/>
            <person name="Shyu Y.T."/>
        </authorList>
    </citation>
    <scope>NUCLEOTIDE SEQUENCE [LARGE SCALE GENOMIC DNA]</scope>
    <source>
        <strain evidence="13 14">NTU-111</strain>
    </source>
</reference>
<dbReference type="InterPro" id="IPR000581">
    <property type="entry name" value="ILV_EDD_N"/>
</dbReference>
<evidence type="ECO:0000259" key="11">
    <source>
        <dbReference type="Pfam" id="PF00920"/>
    </source>
</evidence>
<dbReference type="HAMAP" id="MF_02094">
    <property type="entry name" value="Edd"/>
    <property type="match status" value="1"/>
</dbReference>
<evidence type="ECO:0000256" key="2">
    <source>
        <dbReference type="ARBA" id="ARBA00022485"/>
    </source>
</evidence>
<keyword evidence="2 9" id="KW-0004">4Fe-4S</keyword>
<accession>A0A291PAK0</accession>
<dbReference type="Gene3D" id="3.50.30.80">
    <property type="entry name" value="IlvD/EDD C-terminal domain-like"/>
    <property type="match status" value="1"/>
</dbReference>
<dbReference type="PROSITE" id="PS00887">
    <property type="entry name" value="ILVD_EDD_2"/>
    <property type="match status" value="1"/>
</dbReference>
<dbReference type="Proteomes" id="UP000219993">
    <property type="component" value="Chromosome"/>
</dbReference>
<name>A0A291PAK0_9GAMM</name>
<evidence type="ECO:0000256" key="3">
    <source>
        <dbReference type="ARBA" id="ARBA00022723"/>
    </source>
</evidence>
<evidence type="ECO:0000313" key="13">
    <source>
        <dbReference type="EMBL" id="ATJ83888.1"/>
    </source>
</evidence>
<evidence type="ECO:0000256" key="9">
    <source>
        <dbReference type="HAMAP-Rule" id="MF_02094"/>
    </source>
</evidence>
<evidence type="ECO:0000256" key="1">
    <source>
        <dbReference type="ARBA" id="ARBA00006486"/>
    </source>
</evidence>
<dbReference type="AlphaFoldDB" id="A0A291PAK0"/>
<evidence type="ECO:0000256" key="5">
    <source>
        <dbReference type="ARBA" id="ARBA00023014"/>
    </source>
</evidence>
<keyword evidence="14" id="KW-1185">Reference proteome</keyword>
<dbReference type="InterPro" id="IPR056740">
    <property type="entry name" value="ILV_EDD_C"/>
</dbReference>
<keyword evidence="4 9" id="KW-0408">Iron</keyword>
<proteinExistence type="inferred from homology"/>
<dbReference type="RefSeq" id="WP_097790150.1">
    <property type="nucleotide sequence ID" value="NZ_BAAADT010000042.1"/>
</dbReference>
<dbReference type="GO" id="GO:0005829">
    <property type="term" value="C:cytosol"/>
    <property type="evidence" value="ECO:0007669"/>
    <property type="project" value="TreeGrafter"/>
</dbReference>
<comment type="function">
    <text evidence="9">Catalyzes the dehydration of 6-phospho-D-gluconate to 2-dehydro-3-deoxy-6-phospho-D-gluconate.</text>
</comment>
<dbReference type="GO" id="GO:0004456">
    <property type="term" value="F:phosphogluconate dehydratase activity"/>
    <property type="evidence" value="ECO:0007669"/>
    <property type="project" value="UniProtKB-UniRule"/>
</dbReference>
<dbReference type="EC" id="4.2.1.12" evidence="9 10"/>
<comment type="pathway">
    <text evidence="9">Carbohydrate metabolism; Entner-Doudoroff pathway.</text>
</comment>
<protein>
    <recommendedName>
        <fullName evidence="9 10">Phosphogluconate dehydratase</fullName>
        <ecNumber evidence="9 10">4.2.1.12</ecNumber>
    </recommendedName>
</protein>
<dbReference type="SUPFAM" id="SSF143975">
    <property type="entry name" value="IlvD/EDD N-terminal domain-like"/>
    <property type="match status" value="1"/>
</dbReference>
<evidence type="ECO:0000256" key="10">
    <source>
        <dbReference type="NCBIfam" id="TIGR01196"/>
    </source>
</evidence>
<keyword evidence="6 9" id="KW-0311">Gluconate utilization</keyword>
<dbReference type="NCBIfam" id="TIGR01196">
    <property type="entry name" value="edd"/>
    <property type="match status" value="1"/>
</dbReference>
<evidence type="ECO:0000256" key="6">
    <source>
        <dbReference type="ARBA" id="ARBA00023064"/>
    </source>
</evidence>
<dbReference type="GO" id="GO:0019521">
    <property type="term" value="P:D-gluconate metabolic process"/>
    <property type="evidence" value="ECO:0007669"/>
    <property type="project" value="UniProtKB-KW"/>
</dbReference>
<dbReference type="GO" id="GO:0046872">
    <property type="term" value="F:metal ion binding"/>
    <property type="evidence" value="ECO:0007669"/>
    <property type="project" value="UniProtKB-KW"/>
</dbReference>
<dbReference type="PANTHER" id="PTHR43661">
    <property type="entry name" value="D-XYLONATE DEHYDRATASE"/>
    <property type="match status" value="1"/>
</dbReference>
<dbReference type="UniPathway" id="UPA00226"/>
<dbReference type="Pfam" id="PF00920">
    <property type="entry name" value="ILVD_EDD_N"/>
    <property type="match status" value="1"/>
</dbReference>
<comment type="cofactor">
    <cofactor evidence="9">
        <name>[4Fe-4S] cluster</name>
        <dbReference type="ChEBI" id="CHEBI:49883"/>
    </cofactor>
    <text evidence="9">Binds 1 [4Fe-4S] cluster.</text>
</comment>
<gene>
    <name evidence="9 13" type="primary">edd</name>
    <name evidence="13" type="ORF">BEI_2901</name>
</gene>
<dbReference type="GO" id="GO:0051539">
    <property type="term" value="F:4 iron, 4 sulfur cluster binding"/>
    <property type="evidence" value="ECO:0007669"/>
    <property type="project" value="UniProtKB-UniRule"/>
</dbReference>
<feature type="domain" description="Dihydroxy-acid/6-phosphogluconate dehydratase C-terminal" evidence="12">
    <location>
        <begin position="412"/>
        <end position="605"/>
    </location>
</feature>
<dbReference type="EMBL" id="CP021435">
    <property type="protein sequence ID" value="ATJ83888.1"/>
    <property type="molecule type" value="Genomic_DNA"/>
</dbReference>
<dbReference type="KEGG" id="hbe:BEI_2901"/>
<dbReference type="GO" id="GO:0009255">
    <property type="term" value="P:Entner-Doudoroff pathway through 6-phosphogluconate"/>
    <property type="evidence" value="ECO:0007669"/>
    <property type="project" value="UniProtKB-UniRule"/>
</dbReference>
<evidence type="ECO:0000256" key="8">
    <source>
        <dbReference type="ARBA" id="ARBA00023277"/>
    </source>
</evidence>
<sequence length="628" mass="67474">MAQASTPLNATVQQVTRRIRERSAERRALYEERMADQHRRGVHRAELSCGNLAHGFAACGAEDKDRLKLMNSANLGIISSYNDMLSAHQPLEPFPEIIKEAARAMGSTAQFAGGVPAMCDGVTQGQPGMELSLFSRDVIAMATAVGLSHNMFDAALYLGVCDKIVPGLFIGAARFGHLPAVFVPAGPMPSGLPNKEKARVRQLYAEGKVGREELLEAESQSYHSPGTCTFYGTANSNQLMMEIMGLHLPGASFVNPGTPLREALTRFAAEQAVRHTEAAGDYRPFYRQIDERAIVNAMVGLLASGGSTNHTMHLVAMAAAAGLTVTWDDFTELSAVVPSLTRIYPNGQADVNHFQAAGGMSLLIRELLGAGLIHGDIPTIFGTDLTAYTREPFLEDGELVWREGPAESLDPDVLRGVAEPFAPTGGLSVLDGNLGRGVIKVSAVAPEHRVVEAPVRIFEDQNELKAAFDAGELDRDVIVVVRFQGPKANGMPELHKLTPYLGVLQDRGYRVALVTDGRMSGASGKVPAAIHMTPEALDGGPLSRLRDGDIVRLDADAGTLEARVDAHAWADREQHVAELDHYHVGLGRELFGGFRHLAMRAEEGAGVFGGFEADDLARQAGQIHDEDA</sequence>
<dbReference type="OrthoDB" id="9807077at2"/>
<dbReference type="InterPro" id="IPR020558">
    <property type="entry name" value="DiOHA_6PGluconate_deHydtase_CS"/>
</dbReference>
<keyword evidence="7 9" id="KW-0456">Lyase</keyword>
<organism evidence="13 14">
    <name type="scientific">Halomonas beimenensis</name>
    <dbReference type="NCBI Taxonomy" id="475662"/>
    <lineage>
        <taxon>Bacteria</taxon>
        <taxon>Pseudomonadati</taxon>
        <taxon>Pseudomonadota</taxon>
        <taxon>Gammaproteobacteria</taxon>
        <taxon>Oceanospirillales</taxon>
        <taxon>Halomonadaceae</taxon>
        <taxon>Halomonas</taxon>
    </lineage>
</organism>
<dbReference type="Pfam" id="PF24877">
    <property type="entry name" value="ILV_EDD_C"/>
    <property type="match status" value="1"/>
</dbReference>
<keyword evidence="5 9" id="KW-0411">Iron-sulfur</keyword>
<keyword evidence="3 9" id="KW-0479">Metal-binding</keyword>
<dbReference type="InterPro" id="IPR042096">
    <property type="entry name" value="Dihydro-acid_dehy_C"/>
</dbReference>
<comment type="similarity">
    <text evidence="1 9">Belongs to the IlvD/Edd family.</text>
</comment>
<feature type="binding site" evidence="9">
    <location>
        <position position="161"/>
    </location>
    <ligand>
        <name>[4Fe-4S] cluster</name>
        <dbReference type="ChEBI" id="CHEBI:49883"/>
    </ligand>
</feature>
<dbReference type="PROSITE" id="PS00886">
    <property type="entry name" value="ILVD_EDD_1"/>
    <property type="match status" value="1"/>
</dbReference>
<evidence type="ECO:0000313" key="14">
    <source>
        <dbReference type="Proteomes" id="UP000219993"/>
    </source>
</evidence>
<evidence type="ECO:0000256" key="7">
    <source>
        <dbReference type="ARBA" id="ARBA00023239"/>
    </source>
</evidence>
<evidence type="ECO:0000259" key="12">
    <source>
        <dbReference type="Pfam" id="PF24877"/>
    </source>
</evidence>
<comment type="catalytic activity">
    <reaction evidence="9">
        <text>6-phospho-D-gluconate = 2-dehydro-3-deoxy-6-phospho-D-gluconate + H2O</text>
        <dbReference type="Rhea" id="RHEA:17277"/>
        <dbReference type="ChEBI" id="CHEBI:15377"/>
        <dbReference type="ChEBI" id="CHEBI:57569"/>
        <dbReference type="ChEBI" id="CHEBI:58759"/>
        <dbReference type="EC" id="4.2.1.12"/>
    </reaction>
</comment>
<dbReference type="InterPro" id="IPR037237">
    <property type="entry name" value="IlvD/EDD_N"/>
</dbReference>
<dbReference type="SUPFAM" id="SSF52016">
    <property type="entry name" value="LeuD/IlvD-like"/>
    <property type="match status" value="1"/>
</dbReference>